<dbReference type="GO" id="GO:0010468">
    <property type="term" value="P:regulation of gene expression"/>
    <property type="evidence" value="ECO:0007669"/>
    <property type="project" value="InterPro"/>
</dbReference>
<dbReference type="EMBL" id="VMKJ01000014">
    <property type="protein sequence ID" value="TVO36745.1"/>
    <property type="molecule type" value="Genomic_DNA"/>
</dbReference>
<dbReference type="Pfam" id="PF05145">
    <property type="entry name" value="AbrB"/>
    <property type="match status" value="1"/>
</dbReference>
<evidence type="ECO:0000313" key="2">
    <source>
        <dbReference type="EMBL" id="TVO36745.1"/>
    </source>
</evidence>
<reference evidence="2 3" key="1">
    <citation type="submission" date="2019-07" db="EMBL/GenBank/DDBJ databases">
        <title>The draft genome sequence of Vibrio algivorus M1486.</title>
        <authorList>
            <person name="Meng X."/>
        </authorList>
    </citation>
    <scope>NUCLEOTIDE SEQUENCE [LARGE SCALE GENOMIC DNA]</scope>
    <source>
        <strain evidence="2 3">M1486</strain>
    </source>
</reference>
<feature type="transmembrane region" description="Helical" evidence="1">
    <location>
        <begin position="135"/>
        <end position="156"/>
    </location>
</feature>
<feature type="transmembrane region" description="Helical" evidence="1">
    <location>
        <begin position="227"/>
        <end position="244"/>
    </location>
</feature>
<keyword evidence="1" id="KW-0472">Membrane</keyword>
<proteinExistence type="predicted"/>
<feature type="transmembrane region" description="Helical" evidence="1">
    <location>
        <begin position="75"/>
        <end position="98"/>
    </location>
</feature>
<feature type="transmembrane region" description="Helical" evidence="1">
    <location>
        <begin position="256"/>
        <end position="277"/>
    </location>
</feature>
<evidence type="ECO:0000313" key="3">
    <source>
        <dbReference type="Proteomes" id="UP000319828"/>
    </source>
</evidence>
<organism evidence="2 3">
    <name type="scientific">Vibrio algivorus</name>
    <dbReference type="NCBI Taxonomy" id="1667024"/>
    <lineage>
        <taxon>Bacteria</taxon>
        <taxon>Pseudomonadati</taxon>
        <taxon>Pseudomonadota</taxon>
        <taxon>Gammaproteobacteria</taxon>
        <taxon>Vibrionales</taxon>
        <taxon>Vibrionaceae</taxon>
        <taxon>Vibrio</taxon>
    </lineage>
</organism>
<keyword evidence="1" id="KW-0812">Transmembrane</keyword>
<dbReference type="AlphaFoldDB" id="A0A557P7W2"/>
<sequence length="341" mass="36844">MPTLITFIIALLGGLIGYLTHIPIGEMLGAMLAVLITGRMYPKLSFPKQMLTVIQIVLGISIGAIININDWFASLSIGVLIGLLCCMSSQIVIGYFWLTKRCHWSRSEAFLGAVPGALAAIIVMTDAQEKPSYRVIFTHSIRLIFLMVLASIIALFNQATTEAPTELLTQVQTASYLLLFGISLAALAAGMLLDKIGIPAPFILTAMLITAGLNSTFPQYTYQVPELFLLISMALIGGFVGLRMQGITLQETIDSVRSGVMVTLLSCGVTLVMALIFSQLLNISFSVLALSWVPGSLESMTAVAILLGLEPAFVMMNHIIRLTLLYLLPAFLGDVLKENKA</sequence>
<dbReference type="InterPro" id="IPR007820">
    <property type="entry name" value="AbrB_fam"/>
</dbReference>
<name>A0A557P7W2_9VIBR</name>
<feature type="transmembrane region" description="Helical" evidence="1">
    <location>
        <begin position="6"/>
        <end position="38"/>
    </location>
</feature>
<feature type="transmembrane region" description="Helical" evidence="1">
    <location>
        <begin position="176"/>
        <end position="193"/>
    </location>
</feature>
<evidence type="ECO:0000256" key="1">
    <source>
        <dbReference type="SAM" id="Phobius"/>
    </source>
</evidence>
<dbReference type="GO" id="GO:0016020">
    <property type="term" value="C:membrane"/>
    <property type="evidence" value="ECO:0007669"/>
    <property type="project" value="InterPro"/>
</dbReference>
<dbReference type="PANTHER" id="PTHR38457:SF1">
    <property type="entry name" value="REGULATOR ABRB-RELATED"/>
    <property type="match status" value="1"/>
</dbReference>
<protein>
    <submittedName>
        <fullName evidence="2">AbrB family transcriptional regulator</fullName>
    </submittedName>
</protein>
<feature type="transmembrane region" description="Helical" evidence="1">
    <location>
        <begin position="283"/>
        <end position="307"/>
    </location>
</feature>
<dbReference type="Proteomes" id="UP000319828">
    <property type="component" value="Unassembled WGS sequence"/>
</dbReference>
<dbReference type="PANTHER" id="PTHR38457">
    <property type="entry name" value="REGULATOR ABRB-RELATED"/>
    <property type="match status" value="1"/>
</dbReference>
<feature type="transmembrane region" description="Helical" evidence="1">
    <location>
        <begin position="50"/>
        <end position="69"/>
    </location>
</feature>
<accession>A0A557P7W2</accession>
<gene>
    <name evidence="2" type="ORF">FOF44_08640</name>
</gene>
<keyword evidence="1" id="KW-1133">Transmembrane helix</keyword>
<dbReference type="OrthoDB" id="7021408at2"/>
<dbReference type="PIRSF" id="PIRSF038991">
    <property type="entry name" value="Protein_AbrB"/>
    <property type="match status" value="1"/>
</dbReference>
<comment type="caution">
    <text evidence="2">The sequence shown here is derived from an EMBL/GenBank/DDBJ whole genome shotgun (WGS) entry which is preliminary data.</text>
</comment>